<organism evidence="3 4">
    <name type="scientific">Phascolarctos cinereus</name>
    <name type="common">Koala</name>
    <dbReference type="NCBI Taxonomy" id="38626"/>
    <lineage>
        <taxon>Eukaryota</taxon>
        <taxon>Metazoa</taxon>
        <taxon>Chordata</taxon>
        <taxon>Craniata</taxon>
        <taxon>Vertebrata</taxon>
        <taxon>Euteleostomi</taxon>
        <taxon>Mammalia</taxon>
        <taxon>Metatheria</taxon>
        <taxon>Diprotodontia</taxon>
        <taxon>Phascolarctidae</taxon>
        <taxon>Phascolarctos</taxon>
    </lineage>
</organism>
<keyword evidence="3" id="KW-1185">Reference proteome</keyword>
<gene>
    <name evidence="4" type="primary">GINM1</name>
</gene>
<evidence type="ECO:0000313" key="4">
    <source>
        <dbReference type="RefSeq" id="XP_020842248.1"/>
    </source>
</evidence>
<keyword evidence="1" id="KW-0812">Transmembrane</keyword>
<dbReference type="KEGG" id="pcw:110208538"/>
<sequence length="361" mass="40635">MEGAPLSAPLRLLLLLPPLLLAPGQLLAGAAGPLPAASFTQDSIKINVTTLEDDGEFHEKQVFLNIIYENGQIYVNDFSLKSGVTRIRGETFIGLAFEVGPYGATSKICINSEDGDEKHYSFLIVEDEHSENLKVKGYFGTVSVRILVHQWPLASSSNVQMIAIQEEVVEIDGKQAQQKDVTEVGILVKNQRIHRRSNYTIPLEESILYSIPRDNDVLFTLPNLSRKDSPSPLQTTSQYLVRNVETTINEDTLPGKLPETPLRAEPPSSYKVICQLMEEFRKYMCKFWINVFPVLFMFMNIIVLGIIGAAIVIAILKVLFPNYESKGILHLDKVGYHRYYPIDFLETTEKSKDNLEEKICI</sequence>
<dbReference type="PANTHER" id="PTHR28549">
    <property type="entry name" value="GLYCOPROTEIN INTEGRAL MEMBRANE PROTEIN 1"/>
    <property type="match status" value="1"/>
</dbReference>
<evidence type="ECO:0000256" key="1">
    <source>
        <dbReference type="SAM" id="Phobius"/>
    </source>
</evidence>
<dbReference type="RefSeq" id="XP_020842248.1">
    <property type="nucleotide sequence ID" value="XM_020986589.1"/>
</dbReference>
<feature type="transmembrane region" description="Helical" evidence="1">
    <location>
        <begin position="287"/>
        <end position="320"/>
    </location>
</feature>
<dbReference type="Proteomes" id="UP000515140">
    <property type="component" value="Unplaced"/>
</dbReference>
<protein>
    <submittedName>
        <fullName evidence="4">Glycoprotein integral membrane protein 1 isoform X1</fullName>
    </submittedName>
</protein>
<keyword evidence="1" id="KW-0472">Membrane</keyword>
<dbReference type="InterPro" id="IPR042319">
    <property type="entry name" value="GINM1"/>
</dbReference>
<evidence type="ECO:0000256" key="2">
    <source>
        <dbReference type="SAM" id="SignalP"/>
    </source>
</evidence>
<reference evidence="4" key="1">
    <citation type="submission" date="2025-08" db="UniProtKB">
        <authorList>
            <consortium name="RefSeq"/>
        </authorList>
    </citation>
    <scope>IDENTIFICATION</scope>
    <source>
        <tissue evidence="4">Spleen</tissue>
    </source>
</reference>
<dbReference type="FunCoup" id="A0A6P5K9S3">
    <property type="interactions" value="389"/>
</dbReference>
<name>A0A6P5K9S3_PHACI</name>
<evidence type="ECO:0000313" key="3">
    <source>
        <dbReference type="Proteomes" id="UP000515140"/>
    </source>
</evidence>
<accession>A0A6P5K9S3</accession>
<keyword evidence="2" id="KW-0732">Signal</keyword>
<feature type="chain" id="PRO_5028289198" evidence="2">
    <location>
        <begin position="25"/>
        <end position="361"/>
    </location>
</feature>
<dbReference type="AlphaFoldDB" id="A0A6P5K9S3"/>
<dbReference type="InParanoid" id="A0A6P5K9S3"/>
<proteinExistence type="predicted"/>
<dbReference type="GeneID" id="110208538"/>
<dbReference type="CTD" id="116254"/>
<feature type="signal peptide" evidence="2">
    <location>
        <begin position="1"/>
        <end position="24"/>
    </location>
</feature>
<dbReference type="PANTHER" id="PTHR28549:SF1">
    <property type="entry name" value="GLYCOPROTEIN INTEGRAL MEMBRANE PROTEIN 1"/>
    <property type="match status" value="1"/>
</dbReference>
<keyword evidence="1" id="KW-1133">Transmembrane helix</keyword>